<comment type="caution">
    <text evidence="7">The sequence shown here is derived from an EMBL/GenBank/DDBJ whole genome shotgun (WGS) entry which is preliminary data.</text>
</comment>
<dbReference type="InterPro" id="IPR007373">
    <property type="entry name" value="Thiamin_PyroPKinase_B1-bd"/>
</dbReference>
<dbReference type="GO" id="GO:0004788">
    <property type="term" value="F:thiamine diphosphokinase activity"/>
    <property type="evidence" value="ECO:0007669"/>
    <property type="project" value="UniProtKB-UniRule"/>
</dbReference>
<dbReference type="GO" id="GO:0005524">
    <property type="term" value="F:ATP binding"/>
    <property type="evidence" value="ECO:0007669"/>
    <property type="project" value="UniProtKB-KW"/>
</dbReference>
<evidence type="ECO:0000256" key="4">
    <source>
        <dbReference type="ARBA" id="ARBA00022840"/>
    </source>
</evidence>
<dbReference type="EMBL" id="SRRP01000001">
    <property type="protein sequence ID" value="TGN92671.1"/>
    <property type="molecule type" value="Genomic_DNA"/>
</dbReference>
<evidence type="ECO:0000256" key="2">
    <source>
        <dbReference type="ARBA" id="ARBA00022741"/>
    </source>
</evidence>
<dbReference type="GO" id="GO:0030975">
    <property type="term" value="F:thiamine binding"/>
    <property type="evidence" value="ECO:0007669"/>
    <property type="project" value="InterPro"/>
</dbReference>
<proteinExistence type="predicted"/>
<dbReference type="PANTHER" id="PTHR41299">
    <property type="entry name" value="THIAMINE PYROPHOSPHOKINASE"/>
    <property type="match status" value="1"/>
</dbReference>
<evidence type="ECO:0000256" key="1">
    <source>
        <dbReference type="ARBA" id="ARBA00022679"/>
    </source>
</evidence>
<dbReference type="GO" id="GO:0009229">
    <property type="term" value="P:thiamine diphosphate biosynthetic process"/>
    <property type="evidence" value="ECO:0007669"/>
    <property type="project" value="InterPro"/>
</dbReference>
<sequence>MNEFKPFEQPSKTKVAIVAGGRVEAIPLDLDVYVGVDAGCLFLLEQGLELSLAVGDFDSVDPAEFQSIQSAAHELRTSVAEKNDTDLELAIKEVLAGWPQADILIFGAFGGRLDHHLASVFLPSDPEIAPHMSMLHLLDRQNHLCYRPSGRHVIEAMEGFNYIGFMPAEGARIRIEGAKYPLSEDNYFKKAIYGSNEFIDQPIVVTVDRGYLIIIYSKDRN</sequence>
<accession>A0A4Z1DVS1</accession>
<dbReference type="Proteomes" id="UP000297986">
    <property type="component" value="Unassembled WGS sequence"/>
</dbReference>
<dbReference type="RefSeq" id="WP_135782909.1">
    <property type="nucleotide sequence ID" value="NZ_MRXY01000008.1"/>
</dbReference>
<keyword evidence="1 7" id="KW-0808">Transferase</keyword>
<gene>
    <name evidence="7" type="ORF">E5S68_07070</name>
</gene>
<protein>
    <recommendedName>
        <fullName evidence="5">Thiamine diphosphokinase</fullName>
        <ecNumber evidence="5">2.7.6.2</ecNumber>
    </recommendedName>
</protein>
<evidence type="ECO:0000313" key="7">
    <source>
        <dbReference type="EMBL" id="TGN92671.1"/>
    </source>
</evidence>
<dbReference type="SUPFAM" id="SSF63999">
    <property type="entry name" value="Thiamin pyrophosphokinase, catalytic domain"/>
    <property type="match status" value="1"/>
</dbReference>
<dbReference type="Gene3D" id="3.40.50.10240">
    <property type="entry name" value="Thiamin pyrophosphokinase, catalytic domain"/>
    <property type="match status" value="1"/>
</dbReference>
<feature type="domain" description="Thiamin pyrophosphokinase thiamin-binding" evidence="6">
    <location>
        <begin position="150"/>
        <end position="213"/>
    </location>
</feature>
<dbReference type="InterPro" id="IPR036759">
    <property type="entry name" value="TPK_catalytic_sf"/>
</dbReference>
<organism evidence="7 8">
    <name type="scientific">Streptococcus rubneri</name>
    <dbReference type="NCBI Taxonomy" id="1234680"/>
    <lineage>
        <taxon>Bacteria</taxon>
        <taxon>Bacillati</taxon>
        <taxon>Bacillota</taxon>
        <taxon>Bacilli</taxon>
        <taxon>Lactobacillales</taxon>
        <taxon>Streptococcaceae</taxon>
        <taxon>Streptococcus</taxon>
    </lineage>
</organism>
<keyword evidence="8" id="KW-1185">Reference proteome</keyword>
<keyword evidence="4" id="KW-0067">ATP-binding</keyword>
<dbReference type="InterPro" id="IPR006282">
    <property type="entry name" value="Thi_PPkinase"/>
</dbReference>
<keyword evidence="2" id="KW-0547">Nucleotide-binding</keyword>
<dbReference type="PANTHER" id="PTHR41299:SF1">
    <property type="entry name" value="THIAMINE PYROPHOSPHOKINASE"/>
    <property type="match status" value="1"/>
</dbReference>
<dbReference type="EC" id="2.7.6.2" evidence="5"/>
<dbReference type="NCBIfam" id="TIGR01378">
    <property type="entry name" value="thi_PPkinase"/>
    <property type="match status" value="1"/>
</dbReference>
<dbReference type="Pfam" id="PF04263">
    <property type="entry name" value="TPK_catalytic"/>
    <property type="match status" value="1"/>
</dbReference>
<name>A0A4Z1DVS1_9STRE</name>
<dbReference type="GO" id="GO:0016301">
    <property type="term" value="F:kinase activity"/>
    <property type="evidence" value="ECO:0007669"/>
    <property type="project" value="UniProtKB-KW"/>
</dbReference>
<dbReference type="OrthoDB" id="9804377at2"/>
<dbReference type="CDD" id="cd07995">
    <property type="entry name" value="TPK"/>
    <property type="match status" value="1"/>
</dbReference>
<dbReference type="AlphaFoldDB" id="A0A4Z1DVS1"/>
<dbReference type="Pfam" id="PF04265">
    <property type="entry name" value="TPK_B1_binding"/>
    <property type="match status" value="1"/>
</dbReference>
<evidence type="ECO:0000259" key="6">
    <source>
        <dbReference type="SMART" id="SM00983"/>
    </source>
</evidence>
<evidence type="ECO:0000313" key="8">
    <source>
        <dbReference type="Proteomes" id="UP000297986"/>
    </source>
</evidence>
<evidence type="ECO:0000256" key="5">
    <source>
        <dbReference type="NCBIfam" id="TIGR01378"/>
    </source>
</evidence>
<evidence type="ECO:0000256" key="3">
    <source>
        <dbReference type="ARBA" id="ARBA00022777"/>
    </source>
</evidence>
<reference evidence="7 8" key="1">
    <citation type="submission" date="2019-04" db="EMBL/GenBank/DDBJ databases">
        <title>Genome sequencing of Streptococcus rubneri DSM 26920(T).</title>
        <authorList>
            <person name="Kook J.-K."/>
            <person name="Park S.-N."/>
            <person name="Lim Y.K."/>
        </authorList>
    </citation>
    <scope>NUCLEOTIDE SEQUENCE [LARGE SCALE GENOMIC DNA]</scope>
    <source>
        <strain evidence="7 8">DSM 26920</strain>
    </source>
</reference>
<dbReference type="InterPro" id="IPR007371">
    <property type="entry name" value="TPK_catalytic"/>
</dbReference>
<dbReference type="SMART" id="SM00983">
    <property type="entry name" value="TPK_B1_binding"/>
    <property type="match status" value="1"/>
</dbReference>
<keyword evidence="3 7" id="KW-0418">Kinase</keyword>
<dbReference type="InterPro" id="IPR053149">
    <property type="entry name" value="TPK"/>
</dbReference>
<dbReference type="GO" id="GO:0006772">
    <property type="term" value="P:thiamine metabolic process"/>
    <property type="evidence" value="ECO:0007669"/>
    <property type="project" value="UniProtKB-UniRule"/>
</dbReference>